<dbReference type="PANTHER" id="PTHR44858:SF1">
    <property type="entry name" value="UDP-N-ACETYLGLUCOSAMINE--PEPTIDE N-ACETYLGLUCOSAMINYLTRANSFERASE SPINDLY-RELATED"/>
    <property type="match status" value="1"/>
</dbReference>
<dbReference type="SMART" id="SM00028">
    <property type="entry name" value="TPR"/>
    <property type="match status" value="4"/>
</dbReference>
<feature type="repeat" description="TPR" evidence="3">
    <location>
        <begin position="644"/>
        <end position="677"/>
    </location>
</feature>
<gene>
    <name evidence="5" type="ORF">H1P_750015</name>
</gene>
<evidence type="ECO:0000256" key="2">
    <source>
        <dbReference type="ARBA" id="ARBA00022803"/>
    </source>
</evidence>
<dbReference type="PROSITE" id="PS50293">
    <property type="entry name" value="TPR_REGION"/>
    <property type="match status" value="2"/>
</dbReference>
<evidence type="ECO:0000256" key="1">
    <source>
        <dbReference type="ARBA" id="ARBA00022737"/>
    </source>
</evidence>
<feature type="repeat" description="TPR" evidence="3">
    <location>
        <begin position="678"/>
        <end position="711"/>
    </location>
</feature>
<dbReference type="Proteomes" id="UP000320055">
    <property type="component" value="Unassembled WGS sequence"/>
</dbReference>
<feature type="compositionally biased region" description="Polar residues" evidence="4">
    <location>
        <begin position="291"/>
        <end position="302"/>
    </location>
</feature>
<protein>
    <submittedName>
        <fullName evidence="5">Uncharacterized protein</fullName>
    </submittedName>
</protein>
<evidence type="ECO:0000313" key="6">
    <source>
        <dbReference type="Proteomes" id="UP000320055"/>
    </source>
</evidence>
<keyword evidence="1" id="KW-0677">Repeat</keyword>
<sequence length="731" mass="82002">MLQWFNKRATSSSSSEELGGNRQYSPSSASALTEEDYEFLFNQLLDGVAHGWHLGKIIKFFNNIESRSHPSEWVTWLGRFEHKIVYSDDPSQRRVGAIMMRFSELTQSHSELQQLSEVFQRIGKKLFIGSTFELIWEYDGLDRVTEEDIDLEVADTNEPELAITDSEDEVLETLLGTNLDSTVEVANEPELAITDSEDEVLETLLGTNLDSTVEVANEPELAITDSEDEAIGQTLDDFLNSTLESISESEEITLETSKDAIGEVDTEDHLNSTTKFTEQLTKSPDLIAEAESTTEFTEQPTKSPDLVAEAESTTEFTEQPTKSPDLIAEAESTTEFTEQPTKSPDLVAEAEFSLEKMETAKDKDAEDETNSIESLTALTEQLTVLQGVPSESEEDTTEKQTQELFAKFTEQQTVSPDLMTESELPEKELNDSESSEQETKSLESLEALTKQLTAIQDTISEEVGMDNQGDTHIEVDSESTLIASETEQNDSSTSLPVASFIEATKTLVPQTKNKNTTPLTWEEFISVLEQDPNLAQQIAQYLKISSTNPQDIVQAAINRLTKQEEAILSPATVELVESWFNLGLKQASAEDFQSAIASWDQALKLNPNLSEAWHNRGSALGRLGKYEQAIQSFNQAIKIAPERYQAWNDRAHALYQIQKWEQAVENWDKAISLMSDNYQFWYNRGCALEQLQRYDESISSYEKALEIKPDFQPARSRYINLVTENSSSPAN</sequence>
<dbReference type="GO" id="GO:0046813">
    <property type="term" value="P:receptor-mediated virion attachment to host cell"/>
    <property type="evidence" value="ECO:0007669"/>
    <property type="project" value="TreeGrafter"/>
</dbReference>
<accession>A0A563W3R4</accession>
<dbReference type="Gene3D" id="1.25.40.10">
    <property type="entry name" value="Tetratricopeptide repeat domain"/>
    <property type="match status" value="2"/>
</dbReference>
<dbReference type="InterPro" id="IPR019734">
    <property type="entry name" value="TPR_rpt"/>
</dbReference>
<dbReference type="Pfam" id="PF07719">
    <property type="entry name" value="TPR_2"/>
    <property type="match status" value="1"/>
</dbReference>
<dbReference type="EMBL" id="CAACVJ010000682">
    <property type="protein sequence ID" value="VEP18331.1"/>
    <property type="molecule type" value="Genomic_DNA"/>
</dbReference>
<feature type="compositionally biased region" description="Polar residues" evidence="4">
    <location>
        <begin position="8"/>
        <end position="27"/>
    </location>
</feature>
<keyword evidence="2 3" id="KW-0802">TPR repeat</keyword>
<dbReference type="PROSITE" id="PS50005">
    <property type="entry name" value="TPR"/>
    <property type="match status" value="4"/>
</dbReference>
<feature type="region of interest" description="Disordered" evidence="4">
    <location>
        <begin position="291"/>
        <end position="325"/>
    </location>
</feature>
<dbReference type="AlphaFoldDB" id="A0A563W3R4"/>
<evidence type="ECO:0000256" key="3">
    <source>
        <dbReference type="PROSITE-ProRule" id="PRU00339"/>
    </source>
</evidence>
<dbReference type="InterPro" id="IPR050498">
    <property type="entry name" value="Ycf3"/>
</dbReference>
<dbReference type="InterPro" id="IPR013105">
    <property type="entry name" value="TPR_2"/>
</dbReference>
<dbReference type="OrthoDB" id="561288at2"/>
<keyword evidence="6" id="KW-1185">Reference proteome</keyword>
<reference evidence="5 6" key="1">
    <citation type="submission" date="2019-01" db="EMBL/GenBank/DDBJ databases">
        <authorList>
            <person name="Brito A."/>
        </authorList>
    </citation>
    <scope>NUCLEOTIDE SEQUENCE [LARGE SCALE GENOMIC DNA]</scope>
    <source>
        <strain evidence="5">1</strain>
    </source>
</reference>
<evidence type="ECO:0000256" key="4">
    <source>
        <dbReference type="SAM" id="MobiDB-lite"/>
    </source>
</evidence>
<dbReference type="SUPFAM" id="SSF48452">
    <property type="entry name" value="TPR-like"/>
    <property type="match status" value="1"/>
</dbReference>
<evidence type="ECO:0000313" key="5">
    <source>
        <dbReference type="EMBL" id="VEP18331.1"/>
    </source>
</evidence>
<feature type="region of interest" description="Disordered" evidence="4">
    <location>
        <begin position="408"/>
        <end position="442"/>
    </location>
</feature>
<dbReference type="Pfam" id="PF00515">
    <property type="entry name" value="TPR_1"/>
    <property type="match status" value="2"/>
</dbReference>
<dbReference type="RefSeq" id="WP_144867611.1">
    <property type="nucleotide sequence ID" value="NZ_LR213833.1"/>
</dbReference>
<feature type="region of interest" description="Disordered" evidence="4">
    <location>
        <begin position="1"/>
        <end position="27"/>
    </location>
</feature>
<dbReference type="InterPro" id="IPR011990">
    <property type="entry name" value="TPR-like_helical_dom_sf"/>
</dbReference>
<name>A0A563W3R4_9CYAN</name>
<feature type="repeat" description="TPR" evidence="3">
    <location>
        <begin position="576"/>
        <end position="609"/>
    </location>
</feature>
<dbReference type="GO" id="GO:0009279">
    <property type="term" value="C:cell outer membrane"/>
    <property type="evidence" value="ECO:0007669"/>
    <property type="project" value="TreeGrafter"/>
</dbReference>
<feature type="compositionally biased region" description="Polar residues" evidence="4">
    <location>
        <begin position="311"/>
        <end position="322"/>
    </location>
</feature>
<feature type="repeat" description="TPR" evidence="3">
    <location>
        <begin position="610"/>
        <end position="643"/>
    </location>
</feature>
<dbReference type="PANTHER" id="PTHR44858">
    <property type="entry name" value="TETRATRICOPEPTIDE REPEAT PROTEIN 6"/>
    <property type="match status" value="1"/>
</dbReference>
<proteinExistence type="predicted"/>
<organism evidence="5 6">
    <name type="scientific">Hyella patelloides LEGE 07179</name>
    <dbReference type="NCBI Taxonomy" id="945734"/>
    <lineage>
        <taxon>Bacteria</taxon>
        <taxon>Bacillati</taxon>
        <taxon>Cyanobacteriota</taxon>
        <taxon>Cyanophyceae</taxon>
        <taxon>Pleurocapsales</taxon>
        <taxon>Hyellaceae</taxon>
        <taxon>Hyella</taxon>
    </lineage>
</organism>